<feature type="region of interest" description="Disordered" evidence="1">
    <location>
        <begin position="36"/>
        <end position="57"/>
    </location>
</feature>
<protein>
    <submittedName>
        <fullName evidence="2">Uncharacterized protein</fullName>
    </submittedName>
</protein>
<feature type="region of interest" description="Disordered" evidence="1">
    <location>
        <begin position="117"/>
        <end position="387"/>
    </location>
</feature>
<feature type="compositionally biased region" description="Basic and acidic residues" evidence="1">
    <location>
        <begin position="161"/>
        <end position="170"/>
    </location>
</feature>
<dbReference type="EMBL" id="CAJMWT010001116">
    <property type="protein sequence ID" value="CAE6379863.1"/>
    <property type="molecule type" value="Genomic_DNA"/>
</dbReference>
<comment type="caution">
    <text evidence="2">The sequence shown here is derived from an EMBL/GenBank/DDBJ whole genome shotgun (WGS) entry which is preliminary data.</text>
</comment>
<organism evidence="2 3">
    <name type="scientific">Rhizoctonia solani</name>
    <dbReference type="NCBI Taxonomy" id="456999"/>
    <lineage>
        <taxon>Eukaryota</taxon>
        <taxon>Fungi</taxon>
        <taxon>Dikarya</taxon>
        <taxon>Basidiomycota</taxon>
        <taxon>Agaricomycotina</taxon>
        <taxon>Agaricomycetes</taxon>
        <taxon>Cantharellales</taxon>
        <taxon>Ceratobasidiaceae</taxon>
        <taxon>Rhizoctonia</taxon>
    </lineage>
</organism>
<feature type="compositionally biased region" description="Low complexity" evidence="1">
    <location>
        <begin position="279"/>
        <end position="288"/>
    </location>
</feature>
<sequence length="387" mass="40881">MSTPATPSESNPTIVSRKVGAGIQARLAKLQGAAGTPVVTREAPRKFPNGYDDPFKERLDGTLRRSMSGTWSVAETSLTSDGSHTLVDSTVPSPSVQPVPLEDLKRRQVFTQNWEKEQQAVKQLASPEPPRVASSPQPIIELPEPDDELVPTPKVVSKPEPAPEKKDPKHGILTPPISEPEVPVVKKPEPAAVKPKISPKRVPRQPQGPARASSSTAPAPAKASSSSTPTQALSLTTPAQASSSTTPAQASSSITSPKVAKATTSSLLSPRTPIRRPRASAPPSTTLAPPVPAPAPRPYLTPSPARVSKSSSQPPRPHTSMTRRVFSSKIPDKIVPPPVRPRAVSKVYEGPTLSSLAKQRVPIGSRSPQSRAVSRADVFGPSETSAL</sequence>
<evidence type="ECO:0000313" key="3">
    <source>
        <dbReference type="Proteomes" id="UP000663843"/>
    </source>
</evidence>
<name>A0A8H2ZYS3_9AGAM</name>
<dbReference type="AlphaFoldDB" id="A0A8H2ZYS3"/>
<feature type="compositionally biased region" description="Pro residues" evidence="1">
    <location>
        <begin position="289"/>
        <end position="301"/>
    </location>
</feature>
<accession>A0A8H2ZYS3</accession>
<gene>
    <name evidence="2" type="ORF">RDB_LOCUS23783</name>
</gene>
<feature type="compositionally biased region" description="Low complexity" evidence="1">
    <location>
        <begin position="87"/>
        <end position="100"/>
    </location>
</feature>
<feature type="region of interest" description="Disordered" evidence="1">
    <location>
        <begin position="74"/>
        <end position="102"/>
    </location>
</feature>
<feature type="compositionally biased region" description="Low complexity" evidence="1">
    <location>
        <begin position="209"/>
        <end position="256"/>
    </location>
</feature>
<proteinExistence type="predicted"/>
<evidence type="ECO:0000313" key="2">
    <source>
        <dbReference type="EMBL" id="CAE6379863.1"/>
    </source>
</evidence>
<feature type="compositionally biased region" description="Polar residues" evidence="1">
    <location>
        <begin position="74"/>
        <end position="83"/>
    </location>
</feature>
<dbReference type="Proteomes" id="UP000663843">
    <property type="component" value="Unassembled WGS sequence"/>
</dbReference>
<reference evidence="2" key="1">
    <citation type="submission" date="2021-01" db="EMBL/GenBank/DDBJ databases">
        <authorList>
            <person name="Kaushik A."/>
        </authorList>
    </citation>
    <scope>NUCLEOTIDE SEQUENCE</scope>
    <source>
        <strain evidence="2">AG2-2IIIB</strain>
    </source>
</reference>
<evidence type="ECO:0000256" key="1">
    <source>
        <dbReference type="SAM" id="MobiDB-lite"/>
    </source>
</evidence>